<dbReference type="EMBL" id="LKCW01000121">
    <property type="protein sequence ID" value="KPM38907.1"/>
    <property type="molecule type" value="Genomic_DNA"/>
</dbReference>
<dbReference type="AlphaFoldDB" id="A0A0P7AWL1"/>
<comment type="caution">
    <text evidence="1">The sequence shown here is derived from an EMBL/GenBank/DDBJ whole genome shotgun (WGS) entry which is preliminary data.</text>
</comment>
<reference evidence="1 2" key="1">
    <citation type="submission" date="2015-09" db="EMBL/GenBank/DDBJ databases">
        <title>Draft genome of a European isolate of the apple canker pathogen Neonectria ditissima.</title>
        <authorList>
            <person name="Gomez-Cortecero A."/>
            <person name="Harrison R.J."/>
            <person name="Armitage A.D."/>
        </authorList>
    </citation>
    <scope>NUCLEOTIDE SEQUENCE [LARGE SCALE GENOMIC DNA]</scope>
    <source>
        <strain evidence="1 2">R09/05</strain>
    </source>
</reference>
<dbReference type="OrthoDB" id="5224238at2759"/>
<evidence type="ECO:0000313" key="2">
    <source>
        <dbReference type="Proteomes" id="UP000050424"/>
    </source>
</evidence>
<accession>A0A0P7AWL1</accession>
<dbReference type="SUPFAM" id="SSF52047">
    <property type="entry name" value="RNI-like"/>
    <property type="match status" value="1"/>
</dbReference>
<evidence type="ECO:0000313" key="1">
    <source>
        <dbReference type="EMBL" id="KPM38907.1"/>
    </source>
</evidence>
<organism evidence="1 2">
    <name type="scientific">Neonectria ditissima</name>
    <dbReference type="NCBI Taxonomy" id="78410"/>
    <lineage>
        <taxon>Eukaryota</taxon>
        <taxon>Fungi</taxon>
        <taxon>Dikarya</taxon>
        <taxon>Ascomycota</taxon>
        <taxon>Pezizomycotina</taxon>
        <taxon>Sordariomycetes</taxon>
        <taxon>Hypocreomycetidae</taxon>
        <taxon>Hypocreales</taxon>
        <taxon>Nectriaceae</taxon>
        <taxon>Neonectria</taxon>
    </lineage>
</organism>
<proteinExistence type="predicted"/>
<keyword evidence="2" id="KW-1185">Reference proteome</keyword>
<sequence>MPECATRIKAVKFYLARMDHDLIRQESAFHWGRHHDELLPLAEQWDRYFATQPSGEDNPHLALDVVEPALRRLINLESVCLTWTECPWTTLEDVGRWFDDELSVDLAGEEPRNLQRVVFDVLRSYKVPLKSLTMQPLVLQMASSLSAQDDLADTSFGTLTQLRLEVEGNESAGNNQLENFILLMPLLRELQIHAFRESWRPVDARFLPNSHLDHLESLDLYDAHLCLDGLASFFVSHRSTLRHISLRSMRGLVNFGRPPSMTWELLFELMNQRLENLETVHIAGFFSQKDERKCMKTTWIVLRGNSLKLEHHVESSKVERYIMEGGQCPRLNWAIA</sequence>
<dbReference type="Proteomes" id="UP000050424">
    <property type="component" value="Unassembled WGS sequence"/>
</dbReference>
<evidence type="ECO:0008006" key="3">
    <source>
        <dbReference type="Google" id="ProtNLM"/>
    </source>
</evidence>
<gene>
    <name evidence="1" type="ORF">AK830_g7680</name>
</gene>
<name>A0A0P7AWL1_9HYPO</name>
<protein>
    <recommendedName>
        <fullName evidence="3">F-box domain-containing protein</fullName>
    </recommendedName>
</protein>